<dbReference type="OrthoDB" id="3628427at2"/>
<dbReference type="Gene3D" id="1.10.10.10">
    <property type="entry name" value="Winged helix-like DNA-binding domain superfamily/Winged helix DNA-binding domain"/>
    <property type="match status" value="1"/>
</dbReference>
<dbReference type="AlphaFoldDB" id="A0A428W1C6"/>
<evidence type="ECO:0000259" key="1">
    <source>
        <dbReference type="SMART" id="SM00418"/>
    </source>
</evidence>
<dbReference type="InterPro" id="IPR011991">
    <property type="entry name" value="ArsR-like_HTH"/>
</dbReference>
<dbReference type="SUPFAM" id="SSF46785">
    <property type="entry name" value="Winged helix' DNA-binding domain"/>
    <property type="match status" value="1"/>
</dbReference>
<organism evidence="2 3">
    <name type="scientific">Amycolatopsis balhimycina DSM 5908</name>
    <dbReference type="NCBI Taxonomy" id="1081091"/>
    <lineage>
        <taxon>Bacteria</taxon>
        <taxon>Bacillati</taxon>
        <taxon>Actinomycetota</taxon>
        <taxon>Actinomycetes</taxon>
        <taxon>Pseudonocardiales</taxon>
        <taxon>Pseudonocardiaceae</taxon>
        <taxon>Amycolatopsis</taxon>
    </lineage>
</organism>
<feature type="domain" description="HTH arsR-type" evidence="1">
    <location>
        <begin position="3"/>
        <end position="88"/>
    </location>
</feature>
<dbReference type="InterPro" id="IPR001845">
    <property type="entry name" value="HTH_ArsR_DNA-bd_dom"/>
</dbReference>
<gene>
    <name evidence="2" type="ORF">DMA12_38600</name>
</gene>
<evidence type="ECO:0000313" key="2">
    <source>
        <dbReference type="EMBL" id="RSM36874.1"/>
    </source>
</evidence>
<dbReference type="CDD" id="cd00090">
    <property type="entry name" value="HTH_ARSR"/>
    <property type="match status" value="1"/>
</dbReference>
<evidence type="ECO:0000313" key="3">
    <source>
        <dbReference type="Proteomes" id="UP000286716"/>
    </source>
</evidence>
<keyword evidence="3" id="KW-1185">Reference proteome</keyword>
<protein>
    <submittedName>
        <fullName evidence="2">Transcriptional regulator</fullName>
    </submittedName>
</protein>
<dbReference type="SMART" id="SM00418">
    <property type="entry name" value="HTH_ARSR"/>
    <property type="match status" value="1"/>
</dbReference>
<dbReference type="InterPro" id="IPR036388">
    <property type="entry name" value="WH-like_DNA-bd_sf"/>
</dbReference>
<name>A0A428W1C6_AMYBA</name>
<dbReference type="GO" id="GO:0003700">
    <property type="term" value="F:DNA-binding transcription factor activity"/>
    <property type="evidence" value="ECO:0007669"/>
    <property type="project" value="InterPro"/>
</dbReference>
<accession>A0A428W1C6</accession>
<dbReference type="InterPro" id="IPR036390">
    <property type="entry name" value="WH_DNA-bd_sf"/>
</dbReference>
<sequence length="117" mass="13154">MSRTFAATHDTVLPDPLRVHLLCLLRDAQWCRFTFLCQATGVSQDRLKRQFFALRAAGYVDTRRGAGQEGWARLTEHGVRQRDAYLARLAGLAGQSADQIAQGRHEQPDWFALVSPS</sequence>
<proteinExistence type="predicted"/>
<dbReference type="EMBL" id="QHHU01000077">
    <property type="protein sequence ID" value="RSM36874.1"/>
    <property type="molecule type" value="Genomic_DNA"/>
</dbReference>
<dbReference type="RefSeq" id="WP_020640900.1">
    <property type="nucleotide sequence ID" value="NZ_QHHU01000077.1"/>
</dbReference>
<dbReference type="Pfam" id="PF01022">
    <property type="entry name" value="HTH_5"/>
    <property type="match status" value="1"/>
</dbReference>
<dbReference type="Proteomes" id="UP000286716">
    <property type="component" value="Unassembled WGS sequence"/>
</dbReference>
<comment type="caution">
    <text evidence="2">The sequence shown here is derived from an EMBL/GenBank/DDBJ whole genome shotgun (WGS) entry which is preliminary data.</text>
</comment>
<reference evidence="2 3" key="1">
    <citation type="submission" date="2018-05" db="EMBL/GenBank/DDBJ databases">
        <title>Evolution of GPA BGCs.</title>
        <authorList>
            <person name="Waglechner N."/>
            <person name="Wright G.D."/>
        </authorList>
    </citation>
    <scope>NUCLEOTIDE SEQUENCE [LARGE SCALE GENOMIC DNA]</scope>
    <source>
        <strain evidence="2 3">DSM 5908</strain>
    </source>
</reference>